<organism evidence="2 3">
    <name type="scientific">Hypsibius exemplaris</name>
    <name type="common">Freshwater tardigrade</name>
    <dbReference type="NCBI Taxonomy" id="2072580"/>
    <lineage>
        <taxon>Eukaryota</taxon>
        <taxon>Metazoa</taxon>
        <taxon>Ecdysozoa</taxon>
        <taxon>Tardigrada</taxon>
        <taxon>Eutardigrada</taxon>
        <taxon>Parachela</taxon>
        <taxon>Hypsibioidea</taxon>
        <taxon>Hypsibiidae</taxon>
        <taxon>Hypsibius</taxon>
    </lineage>
</organism>
<gene>
    <name evidence="2" type="ORF">BV898_18946</name>
</gene>
<keyword evidence="1" id="KW-0812">Transmembrane</keyword>
<keyword evidence="3" id="KW-1185">Reference proteome</keyword>
<dbReference type="AlphaFoldDB" id="A0A9X6RPB2"/>
<evidence type="ECO:0000256" key="1">
    <source>
        <dbReference type="SAM" id="Phobius"/>
    </source>
</evidence>
<keyword evidence="1" id="KW-0472">Membrane</keyword>
<evidence type="ECO:0000313" key="2">
    <source>
        <dbReference type="EMBL" id="OWA54546.1"/>
    </source>
</evidence>
<keyword evidence="1" id="KW-1133">Transmembrane helix</keyword>
<dbReference type="EMBL" id="MTYJ01000421">
    <property type="protein sequence ID" value="OWA54546.1"/>
    <property type="molecule type" value="Genomic_DNA"/>
</dbReference>
<accession>A0A9X6RPB2</accession>
<proteinExistence type="predicted"/>
<dbReference type="Proteomes" id="UP000192578">
    <property type="component" value="Unassembled WGS sequence"/>
</dbReference>
<protein>
    <submittedName>
        <fullName evidence="2">Uncharacterized protein</fullName>
    </submittedName>
</protein>
<feature type="transmembrane region" description="Helical" evidence="1">
    <location>
        <begin position="63"/>
        <end position="86"/>
    </location>
</feature>
<comment type="caution">
    <text evidence="2">The sequence shown here is derived from an EMBL/GenBank/DDBJ whole genome shotgun (WGS) entry which is preliminary data.</text>
</comment>
<sequence>MFLGSRLPVLGVHEAAAYLILTCFLVNILLQIGLEVNRNRHIFNARVPTLRPNEFPIDFAQKILLIVDAIFITAITISVIVLIAVAPLHN</sequence>
<evidence type="ECO:0000313" key="3">
    <source>
        <dbReference type="Proteomes" id="UP000192578"/>
    </source>
</evidence>
<reference evidence="3" key="1">
    <citation type="submission" date="2017-01" db="EMBL/GenBank/DDBJ databases">
        <title>Comparative genomics of anhydrobiosis in the tardigrade Hypsibius dujardini.</title>
        <authorList>
            <person name="Yoshida Y."/>
            <person name="Koutsovoulos G."/>
            <person name="Laetsch D."/>
            <person name="Stevens L."/>
            <person name="Kumar S."/>
            <person name="Horikawa D."/>
            <person name="Ishino K."/>
            <person name="Komine S."/>
            <person name="Tomita M."/>
            <person name="Blaxter M."/>
            <person name="Arakawa K."/>
        </authorList>
    </citation>
    <scope>NUCLEOTIDE SEQUENCE [LARGE SCALE GENOMIC DNA]</scope>
    <source>
        <strain evidence="3">Z151</strain>
    </source>
</reference>
<feature type="transmembrane region" description="Helical" evidence="1">
    <location>
        <begin position="15"/>
        <end position="34"/>
    </location>
</feature>
<name>A0A9X6RPB2_HYPEX</name>